<dbReference type="CDD" id="cd22525">
    <property type="entry name" value="KH-I_Rrp4_eukar"/>
    <property type="match status" value="1"/>
</dbReference>
<dbReference type="SUPFAM" id="SSF50249">
    <property type="entry name" value="Nucleic acid-binding proteins"/>
    <property type="match status" value="1"/>
</dbReference>
<keyword evidence="4" id="KW-0271">Exosome</keyword>
<evidence type="ECO:0000259" key="10">
    <source>
        <dbReference type="Pfam" id="PF21266"/>
    </source>
</evidence>
<dbReference type="PANTHER" id="PTHR21321">
    <property type="entry name" value="PNAS-3 RELATED"/>
    <property type="match status" value="1"/>
</dbReference>
<sequence>MSGAGRAAEDENMLVDEEEALDDLLQDSRLVVVPGEEITRGSGFLRGHGTYLEAIGPDDDDDDAGPAVEQDEDGSRPRARLVASVAGVVLRVNRLVSVEAPRSRYSGDVGDVVVGRIVEVGNKQWKVDLGARQLGTLQLGSINLPGGALRRRTLEDQLQMRQLFVENDLVSAEVSSFYQHGGMAIHTRSMRYGKLLNGQLVTVPSSLMKRLSQHFVSLPCGVEAIFGLNGRIWLTSAAASGSKKGVQNKSSQNATASTSADSDHEMDAEDAAQQDRAAVLERSRMTELMEQDKRKHAERVIDVESRQAVARVRNAIVLLANNDLLVSPQATMAIYDLSLRLDISPMAMLAPDVARTLVEQAIEA</sequence>
<evidence type="ECO:0000313" key="12">
    <source>
        <dbReference type="Proteomes" id="UP000241890"/>
    </source>
</evidence>
<comment type="similarity">
    <text evidence="2">Belongs to the RRP4 family.</text>
</comment>
<dbReference type="GO" id="GO:0071051">
    <property type="term" value="P:poly(A)-dependent snoRNA 3'-end processing"/>
    <property type="evidence" value="ECO:0007669"/>
    <property type="project" value="TreeGrafter"/>
</dbReference>
<dbReference type="InterPro" id="IPR025721">
    <property type="entry name" value="Exosome_cplx_N_dom"/>
</dbReference>
<evidence type="ECO:0000256" key="4">
    <source>
        <dbReference type="ARBA" id="ARBA00022835"/>
    </source>
</evidence>
<dbReference type="InterPro" id="IPR004088">
    <property type="entry name" value="KH_dom_type_1"/>
</dbReference>
<dbReference type="GO" id="GO:0071034">
    <property type="term" value="P:CUT catabolic process"/>
    <property type="evidence" value="ECO:0007669"/>
    <property type="project" value="TreeGrafter"/>
</dbReference>
<evidence type="ECO:0000259" key="8">
    <source>
        <dbReference type="Pfam" id="PF14382"/>
    </source>
</evidence>
<evidence type="ECO:0000256" key="6">
    <source>
        <dbReference type="ARBA" id="ARBA00023242"/>
    </source>
</evidence>
<dbReference type="InterPro" id="IPR012340">
    <property type="entry name" value="NA-bd_OB-fold"/>
</dbReference>
<name>A0A2R5GSR8_9STRA</name>
<dbReference type="GO" id="GO:0000467">
    <property type="term" value="P:exonucleolytic trimming to generate mature 3'-end of 5.8S rRNA from tricistronic rRNA transcript (SSU-rRNA, 5.8S rRNA, LSU-rRNA)"/>
    <property type="evidence" value="ECO:0007669"/>
    <property type="project" value="TreeGrafter"/>
</dbReference>
<feature type="domain" description="RRP4 S1" evidence="10">
    <location>
        <begin position="104"/>
        <end position="175"/>
    </location>
</feature>
<reference evidence="11 12" key="1">
    <citation type="submission" date="2017-12" db="EMBL/GenBank/DDBJ databases">
        <title>Sequencing, de novo assembly and annotation of complete genome of a new Thraustochytrid species, strain FCC1311.</title>
        <authorList>
            <person name="Sedici K."/>
            <person name="Godart F."/>
            <person name="Aiese Cigliano R."/>
            <person name="Sanseverino W."/>
            <person name="Barakat M."/>
            <person name="Ortet P."/>
            <person name="Marechal E."/>
            <person name="Cagnac O."/>
            <person name="Amato A."/>
        </authorList>
    </citation>
    <scope>NUCLEOTIDE SEQUENCE [LARGE SCALE GENOMIC DNA]</scope>
</reference>
<dbReference type="Gene3D" id="2.40.50.140">
    <property type="entry name" value="Nucleic acid-binding proteins"/>
    <property type="match status" value="1"/>
</dbReference>
<feature type="domain" description="K Homology" evidence="9">
    <location>
        <begin position="198"/>
        <end position="237"/>
    </location>
</feature>
<keyword evidence="12" id="KW-1185">Reference proteome</keyword>
<dbReference type="GO" id="GO:0003723">
    <property type="term" value="F:RNA binding"/>
    <property type="evidence" value="ECO:0007669"/>
    <property type="project" value="UniProtKB-KW"/>
</dbReference>
<dbReference type="Pfam" id="PF15985">
    <property type="entry name" value="KH_6"/>
    <property type="match status" value="1"/>
</dbReference>
<keyword evidence="6" id="KW-0539">Nucleus</keyword>
<feature type="compositionally biased region" description="Polar residues" evidence="7">
    <location>
        <begin position="245"/>
        <end position="260"/>
    </location>
</feature>
<proteinExistence type="inferred from homology"/>
<evidence type="ECO:0000256" key="7">
    <source>
        <dbReference type="SAM" id="MobiDB-lite"/>
    </source>
</evidence>
<dbReference type="AlphaFoldDB" id="A0A2R5GSR8"/>
<protein>
    <submittedName>
        <fullName evidence="11">Exosome complex component RRP4</fullName>
    </submittedName>
</protein>
<dbReference type="CDD" id="cd05789">
    <property type="entry name" value="S1_Rrp4"/>
    <property type="match status" value="1"/>
</dbReference>
<feature type="region of interest" description="Disordered" evidence="7">
    <location>
        <begin position="51"/>
        <end position="76"/>
    </location>
</feature>
<dbReference type="Pfam" id="PF21266">
    <property type="entry name" value="S1_RRP4"/>
    <property type="match status" value="1"/>
</dbReference>
<dbReference type="FunCoup" id="A0A2R5GSR8">
    <property type="interactions" value="395"/>
</dbReference>
<dbReference type="GO" id="GO:0000177">
    <property type="term" value="C:cytoplasmic exosome (RNase complex)"/>
    <property type="evidence" value="ECO:0007669"/>
    <property type="project" value="TreeGrafter"/>
</dbReference>
<dbReference type="GO" id="GO:0071038">
    <property type="term" value="P:TRAMP-dependent tRNA surveillance pathway"/>
    <property type="evidence" value="ECO:0007669"/>
    <property type="project" value="TreeGrafter"/>
</dbReference>
<comment type="caution">
    <text evidence="11">The sequence shown here is derived from an EMBL/GenBank/DDBJ whole genome shotgun (WGS) entry which is preliminary data.</text>
</comment>
<evidence type="ECO:0000256" key="1">
    <source>
        <dbReference type="ARBA" id="ARBA00004123"/>
    </source>
</evidence>
<comment type="subcellular location">
    <subcellularLocation>
        <location evidence="1">Nucleus</location>
    </subcellularLocation>
</comment>
<feature type="domain" description="Exosome complex component N-terminal" evidence="8">
    <location>
        <begin position="31"/>
        <end position="92"/>
    </location>
</feature>
<dbReference type="GO" id="GO:0071035">
    <property type="term" value="P:nuclear polyadenylation-dependent rRNA catabolic process"/>
    <property type="evidence" value="ECO:0007669"/>
    <property type="project" value="TreeGrafter"/>
</dbReference>
<dbReference type="GO" id="GO:0034475">
    <property type="term" value="P:U4 snRNA 3'-end processing"/>
    <property type="evidence" value="ECO:0007669"/>
    <property type="project" value="TreeGrafter"/>
</dbReference>
<organism evidence="11 12">
    <name type="scientific">Hondaea fermentalgiana</name>
    <dbReference type="NCBI Taxonomy" id="2315210"/>
    <lineage>
        <taxon>Eukaryota</taxon>
        <taxon>Sar</taxon>
        <taxon>Stramenopiles</taxon>
        <taxon>Bigyra</taxon>
        <taxon>Labyrinthulomycetes</taxon>
        <taxon>Thraustochytrida</taxon>
        <taxon>Thraustochytriidae</taxon>
        <taxon>Hondaea</taxon>
    </lineage>
</organism>
<evidence type="ECO:0000256" key="5">
    <source>
        <dbReference type="ARBA" id="ARBA00022884"/>
    </source>
</evidence>
<dbReference type="EMBL" id="BEYU01000163">
    <property type="protein sequence ID" value="GBG33635.1"/>
    <property type="molecule type" value="Genomic_DNA"/>
</dbReference>
<dbReference type="GO" id="GO:0000176">
    <property type="term" value="C:nuclear exosome (RNase complex)"/>
    <property type="evidence" value="ECO:0007669"/>
    <property type="project" value="TreeGrafter"/>
</dbReference>
<dbReference type="FunFam" id="2.40.50.140:FF:000038">
    <property type="entry name" value="Exosome complex component RRP4"/>
    <property type="match status" value="1"/>
</dbReference>
<dbReference type="InParanoid" id="A0A2R5GSR8"/>
<feature type="region of interest" description="Disordered" evidence="7">
    <location>
        <begin position="243"/>
        <end position="275"/>
    </location>
</feature>
<evidence type="ECO:0000256" key="2">
    <source>
        <dbReference type="ARBA" id="ARBA00009155"/>
    </source>
</evidence>
<dbReference type="Proteomes" id="UP000241890">
    <property type="component" value="Unassembled WGS sequence"/>
</dbReference>
<keyword evidence="5" id="KW-0694">RNA-binding</keyword>
<keyword evidence="3" id="KW-0698">rRNA processing</keyword>
<dbReference type="InterPro" id="IPR026699">
    <property type="entry name" value="Exosome_RNA_bind1/RRP40/RRP4"/>
</dbReference>
<evidence type="ECO:0000256" key="3">
    <source>
        <dbReference type="ARBA" id="ARBA00022552"/>
    </source>
</evidence>
<dbReference type="InterPro" id="IPR048565">
    <property type="entry name" value="S1_RRP4"/>
</dbReference>
<accession>A0A2R5GSR8</accession>
<dbReference type="InterPro" id="IPR036612">
    <property type="entry name" value="KH_dom_type_1_sf"/>
</dbReference>
<dbReference type="SUPFAM" id="SSF54791">
    <property type="entry name" value="Eukaryotic type KH-domain (KH-domain type I)"/>
    <property type="match status" value="1"/>
</dbReference>
<feature type="compositionally biased region" description="Acidic residues" evidence="7">
    <location>
        <begin position="56"/>
        <end position="72"/>
    </location>
</feature>
<dbReference type="Pfam" id="PF14382">
    <property type="entry name" value="ECR1_N"/>
    <property type="match status" value="1"/>
</dbReference>
<dbReference type="Gene3D" id="2.40.50.100">
    <property type="match status" value="1"/>
</dbReference>
<evidence type="ECO:0000259" key="9">
    <source>
        <dbReference type="Pfam" id="PF15985"/>
    </source>
</evidence>
<dbReference type="PANTHER" id="PTHR21321:SF4">
    <property type="entry name" value="EXOSOME COMPLEX COMPONENT RRP4"/>
    <property type="match status" value="1"/>
</dbReference>
<evidence type="ECO:0000313" key="11">
    <source>
        <dbReference type="EMBL" id="GBG33635.1"/>
    </source>
</evidence>
<gene>
    <name evidence="11" type="ORF">FCC1311_098582</name>
</gene>
<dbReference type="OrthoDB" id="1650at2759"/>